<evidence type="ECO:0000313" key="3">
    <source>
        <dbReference type="Proteomes" id="UP000827261"/>
    </source>
</evidence>
<dbReference type="Proteomes" id="UP000827261">
    <property type="component" value="Segment"/>
</dbReference>
<name>A0AAE8BJL7_9CAUD</name>
<feature type="region of interest" description="Disordered" evidence="1">
    <location>
        <begin position="1"/>
        <end position="41"/>
    </location>
</feature>
<organism evidence="2 3">
    <name type="scientific">Stenotrophomonas phage Philippe</name>
    <dbReference type="NCBI Taxonomy" id="2859655"/>
    <lineage>
        <taxon>Viruses</taxon>
        <taxon>Duplodnaviria</taxon>
        <taxon>Heunggongvirae</taxon>
        <taxon>Uroviricota</taxon>
        <taxon>Caudoviricetes</taxon>
        <taxon>Schitoviridae</taxon>
        <taxon>Philippevirus</taxon>
        <taxon>Philippevirus philippe</taxon>
    </lineage>
</organism>
<protein>
    <submittedName>
        <fullName evidence="2">Uncharacterized protein</fullName>
    </submittedName>
</protein>
<reference evidence="2" key="1">
    <citation type="submission" date="2021-06" db="EMBL/GenBank/DDBJ databases">
        <title>Complete genome sequence of Stenotrophomonas maltophilia phage Philippe.</title>
        <authorList>
            <person name="Vallavanatt I."/>
            <person name="Bartz M."/>
            <person name="Clark J."/>
            <person name="Burrowes B."/>
            <person name="Liu M."/>
            <person name="Gill J."/>
        </authorList>
    </citation>
    <scope>NUCLEOTIDE SEQUENCE</scope>
</reference>
<proteinExistence type="predicted"/>
<feature type="compositionally biased region" description="Basic residues" evidence="1">
    <location>
        <begin position="1"/>
        <end position="31"/>
    </location>
</feature>
<dbReference type="EMBL" id="MZ326861">
    <property type="protein sequence ID" value="QYW02246.1"/>
    <property type="molecule type" value="Genomic_DNA"/>
</dbReference>
<gene>
    <name evidence="2" type="ORF">CPT_Philippe_047</name>
</gene>
<evidence type="ECO:0000313" key="2">
    <source>
        <dbReference type="EMBL" id="QYW02246.1"/>
    </source>
</evidence>
<keyword evidence="3" id="KW-1185">Reference proteome</keyword>
<accession>A0AAE8BJL7</accession>
<evidence type="ECO:0000256" key="1">
    <source>
        <dbReference type="SAM" id="MobiDB-lite"/>
    </source>
</evidence>
<sequence length="196" mass="21654">MAPRKKTATKKVAKKTAAKKAPVKKRSYTRKVKVDQTPPEAAENVNVANGEAGLTGGPNPVFEALRERYERDQQNLTHFNMADFIIFGEAPSAVRLQFVLWLDAAGYKLINMGRPASLLEKAWLTNFLNEVIVGVHVDQDHKLIELVAEANQELLDSHAVVTLEALTFQLAPEFGHPTSHVKSVISQNGAVYQRIG</sequence>